<dbReference type="InterPro" id="IPR013761">
    <property type="entry name" value="SAM/pointed_sf"/>
</dbReference>
<comment type="caution">
    <text evidence="1">The sequence shown here is derived from an EMBL/GenBank/DDBJ whole genome shotgun (WGS) entry which is preliminary data.</text>
</comment>
<dbReference type="Proteomes" id="UP000266673">
    <property type="component" value="Unassembled WGS sequence"/>
</dbReference>
<accession>A0A397U7Q0</accession>
<dbReference type="EMBL" id="QKWP01001851">
    <property type="protein sequence ID" value="RIB06214.1"/>
    <property type="molecule type" value="Genomic_DNA"/>
</dbReference>
<dbReference type="AlphaFoldDB" id="A0A397U7Q0"/>
<evidence type="ECO:0008006" key="3">
    <source>
        <dbReference type="Google" id="ProtNLM"/>
    </source>
</evidence>
<evidence type="ECO:0000313" key="2">
    <source>
        <dbReference type="Proteomes" id="UP000266673"/>
    </source>
</evidence>
<organism evidence="1 2">
    <name type="scientific">Gigaspora rosea</name>
    <dbReference type="NCBI Taxonomy" id="44941"/>
    <lineage>
        <taxon>Eukaryota</taxon>
        <taxon>Fungi</taxon>
        <taxon>Fungi incertae sedis</taxon>
        <taxon>Mucoromycota</taxon>
        <taxon>Glomeromycotina</taxon>
        <taxon>Glomeromycetes</taxon>
        <taxon>Diversisporales</taxon>
        <taxon>Gigasporaceae</taxon>
        <taxon>Gigaspora</taxon>
    </lineage>
</organism>
<evidence type="ECO:0000313" key="1">
    <source>
        <dbReference type="EMBL" id="RIB06214.1"/>
    </source>
</evidence>
<sequence length="616" mass="71075">MSTFTTNTLTFEAIQDWTVETVQEFLKFKQRDFSLSEDEIQTFANYSFNGPALLKTNRDILLSFVGLRLGPALNVAAFVENLNNQNLLYKNVLDVVLHLKKLDRLPDSLEDPAEVKEEDADEEDTEDILQTEIEQSTSTNTQYFIQHPDRRSLAIIDMPALYMRQSYKDLYRMIITMKNSKFLITGTSGVGKSCFLLYLMIRLLCNINDVTIIFQPIDGEVLYCLKNSGVTVGTYIDFYNLLHNHPETWYLVDGTGPMKSVQARTVVSASPKSIKSQKFQEFVKDPMIQFCVPPWSIEELLICKKIFTTVPKKLMLDLIDKVGGIPRYVLKWPAQLISDYDPDDSKSYDRIIKLCLKRIEDAIKEIDDFSKLVQCFTEDASYVKFSSRLVHKWPDTYYQEHTLRWASIYIFNKIEQKLGDSRWVNFLMKVRNPDDSSSSRGIMFESLVIHIFQVGNQQFEAKCIQGKQDGKKATLNITENNLTVKYIRNAEQLSKYNDEATIIQPIKRNFGAADFIILPDNIFQITVSKKHPIKQSELVKIVKNIKAYRINPNSTIKLWFIVPEDIYDDFQSQKYITPKNIIGGDLEAYKEVSRKSSVLNNIEQWVVKIKLTPGLV</sequence>
<dbReference type="PANTHER" id="PTHR33129">
    <property type="entry name" value="PROTEIN KINASE DOMAIN-CONTAINING PROTEIN-RELATED"/>
    <property type="match status" value="1"/>
</dbReference>
<dbReference type="PANTHER" id="PTHR33129:SF1">
    <property type="entry name" value="ATP-BINDING PROTEIN"/>
    <property type="match status" value="1"/>
</dbReference>
<dbReference type="InterPro" id="IPR052980">
    <property type="entry name" value="Crinkler_effector"/>
</dbReference>
<proteinExistence type="predicted"/>
<protein>
    <recommendedName>
        <fullName evidence="3">Crinkler family protein</fullName>
    </recommendedName>
</protein>
<dbReference type="OrthoDB" id="19861at2759"/>
<reference evidence="1 2" key="1">
    <citation type="submission" date="2018-06" db="EMBL/GenBank/DDBJ databases">
        <title>Comparative genomics reveals the genomic features of Rhizophagus irregularis, R. cerebriforme, R. diaphanum and Gigaspora rosea, and their symbiotic lifestyle signature.</title>
        <authorList>
            <person name="Morin E."/>
            <person name="San Clemente H."/>
            <person name="Chen E.C.H."/>
            <person name="De La Providencia I."/>
            <person name="Hainaut M."/>
            <person name="Kuo A."/>
            <person name="Kohler A."/>
            <person name="Murat C."/>
            <person name="Tang N."/>
            <person name="Roy S."/>
            <person name="Loubradou J."/>
            <person name="Henrissat B."/>
            <person name="Grigoriev I.V."/>
            <person name="Corradi N."/>
            <person name="Roux C."/>
            <person name="Martin F.M."/>
        </authorList>
    </citation>
    <scope>NUCLEOTIDE SEQUENCE [LARGE SCALE GENOMIC DNA]</scope>
    <source>
        <strain evidence="1 2">DAOM 194757</strain>
    </source>
</reference>
<dbReference type="Gene3D" id="1.10.150.50">
    <property type="entry name" value="Transcription Factor, Ets-1"/>
    <property type="match status" value="1"/>
</dbReference>
<gene>
    <name evidence="1" type="ORF">C2G38_2046960</name>
</gene>
<dbReference type="STRING" id="44941.A0A397U7Q0"/>
<dbReference type="SUPFAM" id="SSF47769">
    <property type="entry name" value="SAM/Pointed domain"/>
    <property type="match status" value="1"/>
</dbReference>
<name>A0A397U7Q0_9GLOM</name>
<keyword evidence="2" id="KW-1185">Reference proteome</keyword>